<dbReference type="EMBL" id="GG662673">
    <property type="protein sequence ID" value="EWS74119.1"/>
    <property type="molecule type" value="Genomic_DNA"/>
</dbReference>
<protein>
    <submittedName>
        <fullName evidence="1">Uncharacterized protein</fullName>
    </submittedName>
</protein>
<dbReference type="RefSeq" id="XP_012653374.1">
    <property type="nucleotide sequence ID" value="XM_012797920.1"/>
</dbReference>
<dbReference type="KEGG" id="tet:TTHERM_000196549"/>
<proteinExistence type="predicted"/>
<gene>
    <name evidence="1" type="ORF">TTHERM_000196549</name>
</gene>
<evidence type="ECO:0000313" key="2">
    <source>
        <dbReference type="Proteomes" id="UP000009168"/>
    </source>
</evidence>
<keyword evidence="2" id="KW-1185">Reference proteome</keyword>
<dbReference type="AlphaFoldDB" id="W7XJF6"/>
<reference evidence="2" key="1">
    <citation type="journal article" date="2006" name="PLoS Biol.">
        <title>Macronuclear genome sequence of the ciliate Tetrahymena thermophila, a model eukaryote.</title>
        <authorList>
            <person name="Eisen J.A."/>
            <person name="Coyne R.S."/>
            <person name="Wu M."/>
            <person name="Wu D."/>
            <person name="Thiagarajan M."/>
            <person name="Wortman J.R."/>
            <person name="Badger J.H."/>
            <person name="Ren Q."/>
            <person name="Amedeo P."/>
            <person name="Jones K.M."/>
            <person name="Tallon L.J."/>
            <person name="Delcher A.L."/>
            <person name="Salzberg S.L."/>
            <person name="Silva J.C."/>
            <person name="Haas B.J."/>
            <person name="Majoros W.H."/>
            <person name="Farzad M."/>
            <person name="Carlton J.M."/>
            <person name="Smith R.K. Jr."/>
            <person name="Garg J."/>
            <person name="Pearlman R.E."/>
            <person name="Karrer K.M."/>
            <person name="Sun L."/>
            <person name="Manning G."/>
            <person name="Elde N.C."/>
            <person name="Turkewitz A.P."/>
            <person name="Asai D.J."/>
            <person name="Wilkes D.E."/>
            <person name="Wang Y."/>
            <person name="Cai H."/>
            <person name="Collins K."/>
            <person name="Stewart B.A."/>
            <person name="Lee S.R."/>
            <person name="Wilamowska K."/>
            <person name="Weinberg Z."/>
            <person name="Ruzzo W.L."/>
            <person name="Wloga D."/>
            <person name="Gaertig J."/>
            <person name="Frankel J."/>
            <person name="Tsao C.-C."/>
            <person name="Gorovsky M.A."/>
            <person name="Keeling P.J."/>
            <person name="Waller R.F."/>
            <person name="Patron N.J."/>
            <person name="Cherry J.M."/>
            <person name="Stover N.A."/>
            <person name="Krieger C.J."/>
            <person name="del Toro C."/>
            <person name="Ryder H.F."/>
            <person name="Williamson S.C."/>
            <person name="Barbeau R.A."/>
            <person name="Hamilton E.P."/>
            <person name="Orias E."/>
        </authorList>
    </citation>
    <scope>NUCLEOTIDE SEQUENCE [LARGE SCALE GENOMIC DNA]</scope>
    <source>
        <strain evidence="2">SB210</strain>
    </source>
</reference>
<evidence type="ECO:0000313" key="1">
    <source>
        <dbReference type="EMBL" id="EWS74119.1"/>
    </source>
</evidence>
<accession>W7XJF6</accession>
<dbReference type="Proteomes" id="UP000009168">
    <property type="component" value="Unassembled WGS sequence"/>
</dbReference>
<dbReference type="GeneID" id="24437774"/>
<dbReference type="InParanoid" id="W7XJF6"/>
<sequence length="69" mass="8017">MPSDNCQTEQSKSVRKKSKSVCVLSLDKDGDLRDFEMIKEKNQLTYALQYLAGHQIESFKNFAEIKKKF</sequence>
<name>W7XJF6_TETTS</name>
<organism evidence="1 2">
    <name type="scientific">Tetrahymena thermophila (strain SB210)</name>
    <dbReference type="NCBI Taxonomy" id="312017"/>
    <lineage>
        <taxon>Eukaryota</taxon>
        <taxon>Sar</taxon>
        <taxon>Alveolata</taxon>
        <taxon>Ciliophora</taxon>
        <taxon>Intramacronucleata</taxon>
        <taxon>Oligohymenophorea</taxon>
        <taxon>Hymenostomatida</taxon>
        <taxon>Tetrahymenina</taxon>
        <taxon>Tetrahymenidae</taxon>
        <taxon>Tetrahymena</taxon>
    </lineage>
</organism>